<dbReference type="InterPro" id="IPR011652">
    <property type="entry name" value="MORN_2"/>
</dbReference>
<name>A0A3P1CGD7_9BACT</name>
<dbReference type="OrthoDB" id="959177at2"/>
<dbReference type="Proteomes" id="UP000274271">
    <property type="component" value="Unassembled WGS sequence"/>
</dbReference>
<evidence type="ECO:0000313" key="2">
    <source>
        <dbReference type="Proteomes" id="UP000274271"/>
    </source>
</evidence>
<accession>A0A3P1CGD7</accession>
<reference evidence="1 2" key="1">
    <citation type="submission" date="2018-11" db="EMBL/GenBank/DDBJ databases">
        <authorList>
            <person name="Zhou Z."/>
            <person name="Wang G."/>
        </authorList>
    </citation>
    <scope>NUCLEOTIDE SEQUENCE [LARGE SCALE GENOMIC DNA]</scope>
    <source>
        <strain evidence="1 2">KCTC42998</strain>
    </source>
</reference>
<comment type="caution">
    <text evidence="1">The sequence shown here is derived from an EMBL/GenBank/DDBJ whole genome shotgun (WGS) entry which is preliminary data.</text>
</comment>
<keyword evidence="2" id="KW-1185">Reference proteome</keyword>
<gene>
    <name evidence="1" type="ORF">EHT87_19665</name>
</gene>
<protein>
    <recommendedName>
        <fullName evidence="3">Toxin-antitoxin system YwqK family antitoxin</fullName>
    </recommendedName>
</protein>
<dbReference type="PROSITE" id="PS51257">
    <property type="entry name" value="PROKAR_LIPOPROTEIN"/>
    <property type="match status" value="1"/>
</dbReference>
<evidence type="ECO:0008006" key="3">
    <source>
        <dbReference type="Google" id="ProtNLM"/>
    </source>
</evidence>
<organism evidence="1 2">
    <name type="scientific">Larkinella knui</name>
    <dbReference type="NCBI Taxonomy" id="2025310"/>
    <lineage>
        <taxon>Bacteria</taxon>
        <taxon>Pseudomonadati</taxon>
        <taxon>Bacteroidota</taxon>
        <taxon>Cytophagia</taxon>
        <taxon>Cytophagales</taxon>
        <taxon>Spirosomataceae</taxon>
        <taxon>Larkinella</taxon>
    </lineage>
</organism>
<dbReference type="AlphaFoldDB" id="A0A3P1CGD7"/>
<dbReference type="EMBL" id="RQJP01000004">
    <property type="protein sequence ID" value="RRB12419.1"/>
    <property type="molecule type" value="Genomic_DNA"/>
</dbReference>
<proteinExistence type="predicted"/>
<evidence type="ECO:0000313" key="1">
    <source>
        <dbReference type="EMBL" id="RRB12419.1"/>
    </source>
</evidence>
<sequence>MTIMERRGRIQNSPWVGLLLMALCSCTPDRPVLNLDSEAIVLKNGIYYRDKIPFTGRLYKLNTRLDTVFLGDYRNGQEHGIQKKWYAKGRLQEVRLFNQGEKEGRHIGYWDNGNKRFDYLFEQDLFSGIQKEWHANGQLFKQIHFLAGYEQGLQRVWDTDGTLIANYEARNGRNYGNIGRKNCKSSWQNDSARVVAE</sequence>
<dbReference type="Gene3D" id="2.20.110.10">
    <property type="entry name" value="Histone H3 K4-specific methyltransferase SET7/9 N-terminal domain"/>
    <property type="match status" value="2"/>
</dbReference>
<dbReference type="SUPFAM" id="SSF82185">
    <property type="entry name" value="Histone H3 K4-specific methyltransferase SET7/9 N-terminal domain"/>
    <property type="match status" value="1"/>
</dbReference>
<dbReference type="Pfam" id="PF07661">
    <property type="entry name" value="MORN_2"/>
    <property type="match status" value="1"/>
</dbReference>